<evidence type="ECO:0000313" key="2">
    <source>
        <dbReference type="EMBL" id="GEL97426.1"/>
    </source>
</evidence>
<comment type="caution">
    <text evidence="2">The sequence shown here is derived from an EMBL/GenBank/DDBJ whole genome shotgun (WGS) entry which is preliminary data.</text>
</comment>
<dbReference type="Proteomes" id="UP000321049">
    <property type="component" value="Unassembled WGS sequence"/>
</dbReference>
<evidence type="ECO:0000313" key="3">
    <source>
        <dbReference type="Proteomes" id="UP000321049"/>
    </source>
</evidence>
<evidence type="ECO:0000259" key="1">
    <source>
        <dbReference type="Pfam" id="PF04717"/>
    </source>
</evidence>
<organism evidence="2 3">
    <name type="scientific">Cellulomonas terrae</name>
    <dbReference type="NCBI Taxonomy" id="311234"/>
    <lineage>
        <taxon>Bacteria</taxon>
        <taxon>Bacillati</taxon>
        <taxon>Actinomycetota</taxon>
        <taxon>Actinomycetes</taxon>
        <taxon>Micrococcales</taxon>
        <taxon>Cellulomonadaceae</taxon>
        <taxon>Cellulomonas</taxon>
    </lineage>
</organism>
<reference evidence="2 3" key="1">
    <citation type="submission" date="2019-07" db="EMBL/GenBank/DDBJ databases">
        <title>Whole genome shotgun sequence of Cellulomonas terrae NBRC 100819.</title>
        <authorList>
            <person name="Hosoyama A."/>
            <person name="Uohara A."/>
            <person name="Ohji S."/>
            <person name="Ichikawa N."/>
        </authorList>
    </citation>
    <scope>NUCLEOTIDE SEQUENCE [LARGE SCALE GENOMIC DNA]</scope>
    <source>
        <strain evidence="2 3">NBRC 100819</strain>
    </source>
</reference>
<feature type="domain" description="Gp5/Type VI secretion system Vgr protein OB-fold" evidence="1">
    <location>
        <begin position="16"/>
        <end position="90"/>
    </location>
</feature>
<proteinExistence type="predicted"/>
<dbReference type="Gene3D" id="2.40.50.230">
    <property type="entry name" value="Gp5 N-terminal domain"/>
    <property type="match status" value="1"/>
</dbReference>
<dbReference type="Pfam" id="PF04717">
    <property type="entry name" value="Phage_base_V"/>
    <property type="match status" value="1"/>
</dbReference>
<dbReference type="EMBL" id="BJWH01000003">
    <property type="protein sequence ID" value="GEL97426.1"/>
    <property type="molecule type" value="Genomic_DNA"/>
</dbReference>
<keyword evidence="3" id="KW-1185">Reference proteome</keyword>
<dbReference type="RefSeq" id="WP_146844987.1">
    <property type="nucleotide sequence ID" value="NZ_BJWH01000003.1"/>
</dbReference>
<dbReference type="InterPro" id="IPR006531">
    <property type="entry name" value="Gp5/Vgr_OB"/>
</dbReference>
<name>A0A511JHJ4_9CELL</name>
<sequence length="173" mass="17687">MNDFAPPGPARFYGKYRGTVASNTDVMQLGRVQVECPAVLGQGRMSWAMPCTPYAGDKVGLFLVPPVGANVWVEFEGGDPNSPILAGCFWGTGQVPASPAVADVKMLKTDAISVELSDLSGAGGVKVSVGSPAVSTTITVEATSSGFTVAMGSNKIAVSMSSVSINDGALEVK</sequence>
<accession>A0A511JHJ4</accession>
<protein>
    <submittedName>
        <fullName evidence="2">Baseplate assembly protein</fullName>
    </submittedName>
</protein>
<dbReference type="SUPFAM" id="SSF69255">
    <property type="entry name" value="gp5 N-terminal domain-like"/>
    <property type="match status" value="1"/>
</dbReference>
<gene>
    <name evidence="2" type="ORF">CTE05_09730</name>
</gene>
<dbReference type="OrthoDB" id="9762420at2"/>
<dbReference type="AlphaFoldDB" id="A0A511JHJ4"/>
<dbReference type="InterPro" id="IPR037026">
    <property type="entry name" value="Vgr_OB-fold_dom_sf"/>
</dbReference>